<reference evidence="1 2" key="1">
    <citation type="journal article" date="2016" name="Nat. Commun.">
        <title>Thousands of microbial genomes shed light on interconnected biogeochemical processes in an aquifer system.</title>
        <authorList>
            <person name="Anantharaman K."/>
            <person name="Brown C.T."/>
            <person name="Hug L.A."/>
            <person name="Sharon I."/>
            <person name="Castelle C.J."/>
            <person name="Probst A.J."/>
            <person name="Thomas B.C."/>
            <person name="Singh A."/>
            <person name="Wilkins M.J."/>
            <person name="Karaoz U."/>
            <person name="Brodie E.L."/>
            <person name="Williams K.H."/>
            <person name="Hubbard S.S."/>
            <person name="Banfield J.F."/>
        </authorList>
    </citation>
    <scope>NUCLEOTIDE SEQUENCE [LARGE SCALE GENOMIC DNA]</scope>
</reference>
<sequence length="138" mass="15430">MQSCTLTDHRLIGYRVSFGGRDLHGDLTGKLFAFTGRERSLDLVELFAREEVSRFLSVENVQLSLPFDPKFLPYTVLFCEALWGLRGRKFSAPLGLLRLLPVAEAPVLIIRPQDTAPVSSVSYQFPPFGDYQQSHAGA</sequence>
<accession>A0A1G2G4W4</accession>
<dbReference type="EMBL" id="MHNL01000007">
    <property type="protein sequence ID" value="OGZ45227.1"/>
    <property type="molecule type" value="Genomic_DNA"/>
</dbReference>
<comment type="caution">
    <text evidence="1">The sequence shown here is derived from an EMBL/GenBank/DDBJ whole genome shotgun (WGS) entry which is preliminary data.</text>
</comment>
<protein>
    <submittedName>
        <fullName evidence="1">Uncharacterized protein</fullName>
    </submittedName>
</protein>
<evidence type="ECO:0000313" key="2">
    <source>
        <dbReference type="Proteomes" id="UP000177785"/>
    </source>
</evidence>
<name>A0A1G2G4W4_9BACT</name>
<gene>
    <name evidence="1" type="ORF">A2756_01225</name>
</gene>
<dbReference type="Proteomes" id="UP000177785">
    <property type="component" value="Unassembled WGS sequence"/>
</dbReference>
<dbReference type="AlphaFoldDB" id="A0A1G2G4W4"/>
<dbReference type="STRING" id="1802115.A2756_01225"/>
<organism evidence="1 2">
    <name type="scientific">Candidatus Ryanbacteria bacterium RIFCSPHIGHO2_01_FULL_48_27</name>
    <dbReference type="NCBI Taxonomy" id="1802115"/>
    <lineage>
        <taxon>Bacteria</taxon>
        <taxon>Candidatus Ryaniibacteriota</taxon>
    </lineage>
</organism>
<proteinExistence type="predicted"/>
<evidence type="ECO:0000313" key="1">
    <source>
        <dbReference type="EMBL" id="OGZ45227.1"/>
    </source>
</evidence>